<evidence type="ECO:0000256" key="1">
    <source>
        <dbReference type="SAM" id="MobiDB-lite"/>
    </source>
</evidence>
<organism evidence="2 3">
    <name type="scientific">Chara braunii</name>
    <name type="common">Braun's stonewort</name>
    <dbReference type="NCBI Taxonomy" id="69332"/>
    <lineage>
        <taxon>Eukaryota</taxon>
        <taxon>Viridiplantae</taxon>
        <taxon>Streptophyta</taxon>
        <taxon>Charophyceae</taxon>
        <taxon>Charales</taxon>
        <taxon>Characeae</taxon>
        <taxon>Chara</taxon>
    </lineage>
</organism>
<reference evidence="2 3" key="1">
    <citation type="journal article" date="2018" name="Cell">
        <title>The Chara Genome: Secondary Complexity and Implications for Plant Terrestrialization.</title>
        <authorList>
            <person name="Nishiyama T."/>
            <person name="Sakayama H."/>
            <person name="Vries J.D."/>
            <person name="Buschmann H."/>
            <person name="Saint-Marcoux D."/>
            <person name="Ullrich K.K."/>
            <person name="Haas F.B."/>
            <person name="Vanderstraeten L."/>
            <person name="Becker D."/>
            <person name="Lang D."/>
            <person name="Vosolsobe S."/>
            <person name="Rombauts S."/>
            <person name="Wilhelmsson P.K.I."/>
            <person name="Janitza P."/>
            <person name="Kern R."/>
            <person name="Heyl A."/>
            <person name="Rumpler F."/>
            <person name="Villalobos L.I.A.C."/>
            <person name="Clay J.M."/>
            <person name="Skokan R."/>
            <person name="Toyoda A."/>
            <person name="Suzuki Y."/>
            <person name="Kagoshima H."/>
            <person name="Schijlen E."/>
            <person name="Tajeshwar N."/>
            <person name="Catarino B."/>
            <person name="Hetherington A.J."/>
            <person name="Saltykova A."/>
            <person name="Bonnot C."/>
            <person name="Breuninger H."/>
            <person name="Symeonidi A."/>
            <person name="Radhakrishnan G.V."/>
            <person name="Van Nieuwerburgh F."/>
            <person name="Deforce D."/>
            <person name="Chang C."/>
            <person name="Karol K.G."/>
            <person name="Hedrich R."/>
            <person name="Ulvskov P."/>
            <person name="Glockner G."/>
            <person name="Delwiche C.F."/>
            <person name="Petrasek J."/>
            <person name="Van de Peer Y."/>
            <person name="Friml J."/>
            <person name="Beilby M."/>
            <person name="Dolan L."/>
            <person name="Kohara Y."/>
            <person name="Sugano S."/>
            <person name="Fujiyama A."/>
            <person name="Delaux P.-M."/>
            <person name="Quint M."/>
            <person name="TheiBen G."/>
            <person name="Hagemann M."/>
            <person name="Harholt J."/>
            <person name="Dunand C."/>
            <person name="Zachgo S."/>
            <person name="Langdale J."/>
            <person name="Maumus F."/>
            <person name="Straeten D.V.D."/>
            <person name="Gould S.B."/>
            <person name="Rensing S.A."/>
        </authorList>
    </citation>
    <scope>NUCLEOTIDE SEQUENCE [LARGE SCALE GENOMIC DNA]</scope>
    <source>
        <strain evidence="2 3">S276</strain>
    </source>
</reference>
<name>A0A388JJD9_CHABU</name>
<feature type="compositionally biased region" description="Basic residues" evidence="1">
    <location>
        <begin position="1"/>
        <end position="14"/>
    </location>
</feature>
<proteinExistence type="predicted"/>
<feature type="region of interest" description="Disordered" evidence="1">
    <location>
        <begin position="1"/>
        <end position="33"/>
    </location>
</feature>
<keyword evidence="3" id="KW-1185">Reference proteome</keyword>
<comment type="caution">
    <text evidence="2">The sequence shown here is derived from an EMBL/GenBank/DDBJ whole genome shotgun (WGS) entry which is preliminary data.</text>
</comment>
<dbReference type="Proteomes" id="UP000265515">
    <property type="component" value="Unassembled WGS sequence"/>
</dbReference>
<evidence type="ECO:0000313" key="3">
    <source>
        <dbReference type="Proteomes" id="UP000265515"/>
    </source>
</evidence>
<protein>
    <submittedName>
        <fullName evidence="2">Uncharacterized protein</fullName>
    </submittedName>
</protein>
<evidence type="ECO:0000313" key="2">
    <source>
        <dbReference type="EMBL" id="GBG41604.1"/>
    </source>
</evidence>
<dbReference type="AlphaFoldDB" id="A0A388JJD9"/>
<feature type="compositionally biased region" description="Basic and acidic residues" evidence="1">
    <location>
        <begin position="15"/>
        <end position="28"/>
    </location>
</feature>
<dbReference type="Gramene" id="GBG41604">
    <property type="protein sequence ID" value="GBG41604"/>
    <property type="gene ID" value="CBR_g74578"/>
</dbReference>
<dbReference type="EMBL" id="BFEA01002450">
    <property type="protein sequence ID" value="GBG41604.1"/>
    <property type="molecule type" value="Genomic_DNA"/>
</dbReference>
<gene>
    <name evidence="2" type="ORF">CBR_g74578</name>
</gene>
<sequence length="116" mass="13030">MRGRIGVAKRRRSMERRGEERRGEESSRRRVGSCRRGVQRVQRRLGGCAGKCNGGLLALLWRNGVVSNYLDFVLGMDYSHDPVELSFEGRRTDGGFVRILISALDLSSRARSTFAA</sequence>
<accession>A0A388JJD9</accession>